<evidence type="ECO:0000313" key="3">
    <source>
        <dbReference type="WBParaSite" id="MBELARI_LOCUS15794"/>
    </source>
</evidence>
<reference evidence="3" key="1">
    <citation type="submission" date="2024-02" db="UniProtKB">
        <authorList>
            <consortium name="WormBaseParasite"/>
        </authorList>
    </citation>
    <scope>IDENTIFICATION</scope>
</reference>
<evidence type="ECO:0000313" key="2">
    <source>
        <dbReference type="Proteomes" id="UP000887575"/>
    </source>
</evidence>
<feature type="region of interest" description="Disordered" evidence="1">
    <location>
        <begin position="70"/>
        <end position="92"/>
    </location>
</feature>
<evidence type="ECO:0000256" key="1">
    <source>
        <dbReference type="SAM" id="MobiDB-lite"/>
    </source>
</evidence>
<keyword evidence="2" id="KW-1185">Reference proteome</keyword>
<name>A0AAF3J4K4_9BILA</name>
<proteinExistence type="predicted"/>
<feature type="region of interest" description="Disordered" evidence="1">
    <location>
        <begin position="14"/>
        <end position="54"/>
    </location>
</feature>
<sequence>MLDILKKAFCCQSTKRESPLSAYSLESTRRPENAIAEPPTVFEKSAQQPELATDAPLRWQTLIRSLPEQGDGIEIVNESKDVEPPENSYNSP</sequence>
<dbReference type="Proteomes" id="UP000887575">
    <property type="component" value="Unassembled WGS sequence"/>
</dbReference>
<protein>
    <submittedName>
        <fullName evidence="3">Uncharacterized protein</fullName>
    </submittedName>
</protein>
<organism evidence="2 3">
    <name type="scientific">Mesorhabditis belari</name>
    <dbReference type="NCBI Taxonomy" id="2138241"/>
    <lineage>
        <taxon>Eukaryota</taxon>
        <taxon>Metazoa</taxon>
        <taxon>Ecdysozoa</taxon>
        <taxon>Nematoda</taxon>
        <taxon>Chromadorea</taxon>
        <taxon>Rhabditida</taxon>
        <taxon>Rhabditina</taxon>
        <taxon>Rhabditomorpha</taxon>
        <taxon>Rhabditoidea</taxon>
        <taxon>Rhabditidae</taxon>
        <taxon>Mesorhabditinae</taxon>
        <taxon>Mesorhabditis</taxon>
    </lineage>
</organism>
<dbReference type="AlphaFoldDB" id="A0AAF3J4K4"/>
<dbReference type="WBParaSite" id="MBELARI_LOCUS15794">
    <property type="protein sequence ID" value="MBELARI_LOCUS15794"/>
    <property type="gene ID" value="MBELARI_LOCUS15794"/>
</dbReference>
<accession>A0AAF3J4K4</accession>